<dbReference type="GO" id="GO:0005524">
    <property type="term" value="F:ATP binding"/>
    <property type="evidence" value="ECO:0007669"/>
    <property type="project" value="UniProtKB-UniRule"/>
</dbReference>
<proteinExistence type="inferred from homology"/>
<evidence type="ECO:0000256" key="6">
    <source>
        <dbReference type="ARBA" id="ARBA00023125"/>
    </source>
</evidence>
<dbReference type="Pfam" id="PF03989">
    <property type="entry name" value="DNA_gyraseA_C"/>
    <property type="match status" value="6"/>
</dbReference>
<dbReference type="CDD" id="cd00187">
    <property type="entry name" value="TOP4c"/>
    <property type="match status" value="1"/>
</dbReference>
<dbReference type="Gene3D" id="2.120.10.90">
    <property type="entry name" value="DNA gyrase/topoisomerase IV, subunit A, C-terminal"/>
    <property type="match status" value="1"/>
</dbReference>
<dbReference type="Gene3D" id="3.30.1360.40">
    <property type="match status" value="1"/>
</dbReference>
<dbReference type="GO" id="GO:0006261">
    <property type="term" value="P:DNA-templated DNA replication"/>
    <property type="evidence" value="ECO:0007669"/>
    <property type="project" value="UniProtKB-UniRule"/>
</dbReference>
<dbReference type="NCBIfam" id="NF004044">
    <property type="entry name" value="PRK05561.1"/>
    <property type="match status" value="1"/>
</dbReference>
<keyword evidence="7 9" id="KW-0413">Isomerase</keyword>
<dbReference type="FunFam" id="3.30.1360.40:FF:000002">
    <property type="entry name" value="DNA gyrase subunit A"/>
    <property type="match status" value="1"/>
</dbReference>
<dbReference type="InterPro" id="IPR006691">
    <property type="entry name" value="GyrA/parC_rep"/>
</dbReference>
<comment type="subunit">
    <text evidence="9">Heterotetramer, composed of two GyrA and two GyrB chains. In the heterotetramer, GyrA contains the active site tyrosine that forms a transient covalent intermediate with DNA, while GyrB binds cofactors and catalyzes ATP hydrolysis.</text>
</comment>
<dbReference type="FunFam" id="1.10.268.10:FF:000001">
    <property type="entry name" value="DNA gyrase subunit A"/>
    <property type="match status" value="1"/>
</dbReference>
<dbReference type="Gene3D" id="1.10.268.10">
    <property type="entry name" value="Topoisomerase, domain 3"/>
    <property type="match status" value="1"/>
</dbReference>
<organism evidence="12 13">
    <name type="scientific">Candidatus Uhrbacteria bacterium RIFCSPLOWO2_02_FULL_49_11</name>
    <dbReference type="NCBI Taxonomy" id="1802409"/>
    <lineage>
        <taxon>Bacteria</taxon>
        <taxon>Candidatus Uhriibacteriota</taxon>
    </lineage>
</organism>
<comment type="caution">
    <text evidence="12">The sequence shown here is derived from an EMBL/GenBank/DDBJ whole genome shotgun (WGS) entry which is preliminary data.</text>
</comment>
<dbReference type="PANTHER" id="PTHR43493:SF5">
    <property type="entry name" value="DNA GYRASE SUBUNIT A, CHLOROPLASTIC_MITOCHONDRIAL"/>
    <property type="match status" value="1"/>
</dbReference>
<keyword evidence="5 9" id="KW-0799">Topoisomerase</keyword>
<reference evidence="12 13" key="1">
    <citation type="journal article" date="2016" name="Nat. Commun.">
        <title>Thousands of microbial genomes shed light on interconnected biogeochemical processes in an aquifer system.</title>
        <authorList>
            <person name="Anantharaman K."/>
            <person name="Brown C.T."/>
            <person name="Hug L.A."/>
            <person name="Sharon I."/>
            <person name="Castelle C.J."/>
            <person name="Probst A.J."/>
            <person name="Thomas B.C."/>
            <person name="Singh A."/>
            <person name="Wilkins M.J."/>
            <person name="Karaoz U."/>
            <person name="Brodie E.L."/>
            <person name="Williams K.H."/>
            <person name="Hubbard S.S."/>
            <person name="Banfield J.F."/>
        </authorList>
    </citation>
    <scope>NUCLEOTIDE SEQUENCE [LARGE SCALE GENOMIC DNA]</scope>
</reference>
<dbReference type="FunFam" id="3.90.199.10:FF:000001">
    <property type="entry name" value="DNA gyrase subunit A"/>
    <property type="match status" value="1"/>
</dbReference>
<evidence type="ECO:0000256" key="10">
    <source>
        <dbReference type="PROSITE-ProRule" id="PRU01384"/>
    </source>
</evidence>
<comment type="function">
    <text evidence="9">A type II topoisomerase that negatively supercoils closed circular double-stranded (ds) DNA in an ATP-dependent manner to modulate DNA topology and maintain chromosomes in an underwound state. Negative supercoiling favors strand separation, and DNA replication, transcription, recombination and repair, all of which involve strand separation. Also able to catalyze the interconversion of other topological isomers of dsDNA rings, including catenanes and knotted rings. Type II topoisomerases break and join 2 DNA strands simultaneously in an ATP-dependent manner.</text>
</comment>
<evidence type="ECO:0000256" key="1">
    <source>
        <dbReference type="ARBA" id="ARBA00000185"/>
    </source>
</evidence>
<dbReference type="EC" id="5.6.2.2" evidence="9"/>
<dbReference type="HAMAP" id="MF_01897">
    <property type="entry name" value="GyrA"/>
    <property type="match status" value="1"/>
</dbReference>
<dbReference type="GO" id="GO:0005694">
    <property type="term" value="C:chromosome"/>
    <property type="evidence" value="ECO:0007669"/>
    <property type="project" value="InterPro"/>
</dbReference>
<dbReference type="SUPFAM" id="SSF101904">
    <property type="entry name" value="GyrA/ParC C-terminal domain-like"/>
    <property type="match status" value="1"/>
</dbReference>
<feature type="domain" description="Topo IIA-type catalytic" evidence="11">
    <location>
        <begin position="40"/>
        <end position="506"/>
    </location>
</feature>
<dbReference type="NCBIfam" id="NF004043">
    <property type="entry name" value="PRK05560.1"/>
    <property type="match status" value="1"/>
</dbReference>
<evidence type="ECO:0000256" key="2">
    <source>
        <dbReference type="ARBA" id="ARBA00008263"/>
    </source>
</evidence>
<name>A0A1F7VE32_9BACT</name>
<keyword evidence="9" id="KW-0963">Cytoplasm</keyword>
<dbReference type="GO" id="GO:0005737">
    <property type="term" value="C:cytoplasm"/>
    <property type="evidence" value="ECO:0007669"/>
    <property type="project" value="UniProtKB-SubCell"/>
</dbReference>
<evidence type="ECO:0000313" key="13">
    <source>
        <dbReference type="Proteomes" id="UP000178264"/>
    </source>
</evidence>
<evidence type="ECO:0000313" key="12">
    <source>
        <dbReference type="EMBL" id="OGL88812.1"/>
    </source>
</evidence>
<dbReference type="NCBIfam" id="TIGR01063">
    <property type="entry name" value="gyrA"/>
    <property type="match status" value="1"/>
</dbReference>
<dbReference type="PROSITE" id="PS52040">
    <property type="entry name" value="TOPO_IIA"/>
    <property type="match status" value="1"/>
</dbReference>
<dbReference type="InterPro" id="IPR005743">
    <property type="entry name" value="GyrA"/>
</dbReference>
<dbReference type="InterPro" id="IPR002205">
    <property type="entry name" value="Topo_IIA_dom_A"/>
</dbReference>
<feature type="short sequence motif" description="GyrA-box" evidence="9">
    <location>
        <begin position="533"/>
        <end position="539"/>
    </location>
</feature>
<dbReference type="PANTHER" id="PTHR43493">
    <property type="entry name" value="DNA GYRASE/TOPOISOMERASE SUBUNIT A"/>
    <property type="match status" value="1"/>
</dbReference>
<protein>
    <recommendedName>
        <fullName evidence="9">DNA gyrase subunit A</fullName>
        <ecNumber evidence="9">5.6.2.2</ecNumber>
    </recommendedName>
</protein>
<evidence type="ECO:0000256" key="8">
    <source>
        <dbReference type="ARBA" id="ARBA00063644"/>
    </source>
</evidence>
<sequence>MKHTPPPPPTVGTVYPRPIVEEMQTSYLDYAMSVIVSRALPDVRDGLKPVHRKILYAMWDMGLTAGAKFRKSATVVGEVLGKYHPHGDVAVYDALVRMAQDFAMRYPLIRGQGNFGSMDGDTAAAMRYTEVKLAPIAEELLFDLEKDTVNFIPNYDGTQKEPAVLPGKLPNLLLNGTVGIAVGMATNIPPHNLTELAQAIVYLIDHPQASVADLMEFVHGPDFPTGGIIYNRKAITEAYATGKGAIVMRGKAEIVEGKSGDFHIVITEVPYQVNKATLIETIASLVKEKKMEGIRDLRDESNREGVRVVIELKKDAFPKKVLNQLFDATQLQDTFHVNLLALEDGLQPKVMTLKGILEEHIKHRQEVIKRRSAFELLKAKERAHILEGLILATAKIDAIIKTIKQSKDRAEAKQNLIKKFRLSERQAEAILEMKLSQLANLERLRIETELKEKKKLITELTDLLAHSKKMLQVVKQELAQVAEKYGDERRTQVVARPVDAFTTEDLIPDESTVIVVTRDGYLKRLPPESFRTQGRGGKGVIGLVTKEEDAVEHLFATTTHANILFFTSRGRVFQLKAYDVPQTSRTAKGQAVQNFLELAPGERVTSVLPVTDLKNKSFLVMAAKSGTIKKTKLQDFESVRRSGLIAIKLKAGDQLEWVKPSSGKDELILATRAGQTIRFPESQVRPMGRNASGVRGIRLKGKDEIVGMDVITKETAARGSFLAILSNGFGKITPLKDYRAQRRGGSGVKTAKVNAKTGEIVAGFIYDPKNASEDAANDVIMISQKGQVIRLPLKSVPSLGRATQGVRLMRFRDANDKVATVTFV</sequence>
<accession>A0A1F7VE32</accession>
<dbReference type="Proteomes" id="UP000178264">
    <property type="component" value="Unassembled WGS sequence"/>
</dbReference>
<evidence type="ECO:0000256" key="7">
    <source>
        <dbReference type="ARBA" id="ARBA00023235"/>
    </source>
</evidence>
<comment type="catalytic activity">
    <reaction evidence="1 9 10">
        <text>ATP-dependent breakage, passage and rejoining of double-stranded DNA.</text>
        <dbReference type="EC" id="5.6.2.2"/>
    </reaction>
</comment>
<evidence type="ECO:0000259" key="11">
    <source>
        <dbReference type="PROSITE" id="PS52040"/>
    </source>
</evidence>
<comment type="similarity">
    <text evidence="2 9">Belongs to the type II topoisomerase GyrA/ParC subunit family.</text>
</comment>
<dbReference type="FunFam" id="2.120.10.90:FF:000005">
    <property type="entry name" value="DNA topoisomerase 4 subunit A"/>
    <property type="match status" value="1"/>
</dbReference>
<dbReference type="EMBL" id="MGER01000010">
    <property type="protein sequence ID" value="OGL88812.1"/>
    <property type="molecule type" value="Genomic_DNA"/>
</dbReference>
<dbReference type="InterPro" id="IPR035516">
    <property type="entry name" value="Gyrase/topoIV_suA_C"/>
</dbReference>
<evidence type="ECO:0000256" key="9">
    <source>
        <dbReference type="HAMAP-Rule" id="MF_01897"/>
    </source>
</evidence>
<gene>
    <name evidence="9" type="primary">gyrA</name>
    <name evidence="12" type="ORF">A3I42_04050</name>
</gene>
<dbReference type="AlphaFoldDB" id="A0A1F7VE32"/>
<dbReference type="SUPFAM" id="SSF56719">
    <property type="entry name" value="Type II DNA topoisomerase"/>
    <property type="match status" value="1"/>
</dbReference>
<comment type="subunit">
    <text evidence="8">Heterotetramer composed of ParC and ParE.</text>
</comment>
<dbReference type="GO" id="GO:0006265">
    <property type="term" value="P:DNA topological change"/>
    <property type="evidence" value="ECO:0007669"/>
    <property type="project" value="UniProtKB-UniRule"/>
</dbReference>
<dbReference type="InterPro" id="IPR050220">
    <property type="entry name" value="Type_II_DNA_Topoisomerases"/>
</dbReference>
<dbReference type="GO" id="GO:0009330">
    <property type="term" value="C:DNA topoisomerase type II (double strand cut, ATP-hydrolyzing) complex"/>
    <property type="evidence" value="ECO:0007669"/>
    <property type="project" value="TreeGrafter"/>
</dbReference>
<dbReference type="Gene3D" id="3.90.199.10">
    <property type="entry name" value="Topoisomerase II, domain 5"/>
    <property type="match status" value="1"/>
</dbReference>
<dbReference type="SMART" id="SM00434">
    <property type="entry name" value="TOP4c"/>
    <property type="match status" value="1"/>
</dbReference>
<feature type="active site" description="O-(5'-phospho-DNA)-tyrosine intermediate" evidence="9 10">
    <location>
        <position position="128"/>
    </location>
</feature>
<evidence type="ECO:0000256" key="3">
    <source>
        <dbReference type="ARBA" id="ARBA00022741"/>
    </source>
</evidence>
<evidence type="ECO:0000256" key="4">
    <source>
        <dbReference type="ARBA" id="ARBA00022840"/>
    </source>
</evidence>
<evidence type="ECO:0000256" key="5">
    <source>
        <dbReference type="ARBA" id="ARBA00023029"/>
    </source>
</evidence>
<dbReference type="InterPro" id="IPR013758">
    <property type="entry name" value="Topo_IIA_A/C_ab"/>
</dbReference>
<dbReference type="Pfam" id="PF00521">
    <property type="entry name" value="DNA_topoisoIV"/>
    <property type="match status" value="1"/>
</dbReference>
<dbReference type="GO" id="GO:0003677">
    <property type="term" value="F:DNA binding"/>
    <property type="evidence" value="ECO:0007669"/>
    <property type="project" value="UniProtKB-UniRule"/>
</dbReference>
<dbReference type="InterPro" id="IPR013757">
    <property type="entry name" value="Topo_IIA_A_a_sf"/>
</dbReference>
<dbReference type="InterPro" id="IPR013760">
    <property type="entry name" value="Topo_IIA-like_dom_sf"/>
</dbReference>
<keyword evidence="3 9" id="KW-0547">Nucleotide-binding</keyword>
<comment type="miscellaneous">
    <text evidence="9">Few gyrases are as efficient as E.coli at forming negative supercoils. Not all organisms have 2 type II topoisomerases; in organisms with a single type II topoisomerase this enzyme also has to decatenate newly replicated chromosomes.</text>
</comment>
<keyword evidence="4 9" id="KW-0067">ATP-binding</keyword>
<comment type="subcellular location">
    <subcellularLocation>
        <location evidence="9">Cytoplasm</location>
    </subcellularLocation>
</comment>
<keyword evidence="6 9" id="KW-0238">DNA-binding</keyword>
<dbReference type="GO" id="GO:0034335">
    <property type="term" value="F:DNA negative supercoiling activity"/>
    <property type="evidence" value="ECO:0007669"/>
    <property type="project" value="UniProtKB-ARBA"/>
</dbReference>